<organism evidence="2 3">
    <name type="scientific">Paenibacillus pini JCM 16418</name>
    <dbReference type="NCBI Taxonomy" id="1236976"/>
    <lineage>
        <taxon>Bacteria</taxon>
        <taxon>Bacillati</taxon>
        <taxon>Bacillota</taxon>
        <taxon>Bacilli</taxon>
        <taxon>Bacillales</taxon>
        <taxon>Paenibacillaceae</taxon>
        <taxon>Paenibacillus</taxon>
    </lineage>
</organism>
<dbReference type="OrthoDB" id="2921463at2"/>
<protein>
    <recommendedName>
        <fullName evidence="1">Phage neck terminator protein gp12-like domain-containing protein</fullName>
    </recommendedName>
</protein>
<dbReference type="eggNOG" id="ENOG5033G24">
    <property type="taxonomic scope" value="Bacteria"/>
</dbReference>
<dbReference type="InterPro" id="IPR057087">
    <property type="entry name" value="Gp12-like"/>
</dbReference>
<dbReference type="Pfam" id="PF23961">
    <property type="entry name" value="Phage_tail_terminator_9"/>
    <property type="match status" value="1"/>
</dbReference>
<evidence type="ECO:0000313" key="2">
    <source>
        <dbReference type="EMBL" id="GAF06817.1"/>
    </source>
</evidence>
<proteinExistence type="predicted"/>
<evidence type="ECO:0000313" key="3">
    <source>
        <dbReference type="Proteomes" id="UP000019364"/>
    </source>
</evidence>
<reference evidence="2 3" key="1">
    <citation type="journal article" date="2014" name="Genome Announc.">
        <title>Draft Genome Sequence of Paenibacillus pini JCM 16418T, Isolated from the Rhizosphere of Pine Tree.</title>
        <authorList>
            <person name="Yuki M."/>
            <person name="Oshima K."/>
            <person name="Suda W."/>
            <person name="Oshida Y."/>
            <person name="Kitamura K."/>
            <person name="Iida Y."/>
            <person name="Hattori M."/>
            <person name="Ohkuma M."/>
        </authorList>
    </citation>
    <scope>NUCLEOTIDE SEQUENCE [LARGE SCALE GENOMIC DNA]</scope>
    <source>
        <strain evidence="2 3">JCM 16418</strain>
    </source>
</reference>
<name>W7YE99_9BACL</name>
<feature type="domain" description="Phage neck terminator protein gp12-like" evidence="1">
    <location>
        <begin position="10"/>
        <end position="155"/>
    </location>
</feature>
<dbReference type="NCBIfam" id="NF047498">
    <property type="entry name" value="LIC_12616_fam"/>
    <property type="match status" value="1"/>
</dbReference>
<comment type="caution">
    <text evidence="2">The sequence shown here is derived from an EMBL/GenBank/DDBJ whole genome shotgun (WGS) entry which is preliminary data.</text>
</comment>
<dbReference type="Proteomes" id="UP000019364">
    <property type="component" value="Unassembled WGS sequence"/>
</dbReference>
<sequence length="163" mass="18222">MVNFELIRATLVGGLSAYIGMPVIESDTAANMPSYPYMTYNFITNGISSGLPGMTISDGPDDEVIEQYSDEQSMMVSFSSYALRKADSIQNAMRAAEWLNIIGYDELKTKANLIVVDVGDIHNRDVQIGDEWERRNGFDAELRTVNALEMKQDRIKKANLQRG</sequence>
<accession>W7YE99</accession>
<gene>
    <name evidence="2" type="ORF">JCM16418_799</name>
</gene>
<dbReference type="STRING" id="1236976.JCM16418_799"/>
<dbReference type="EMBL" id="BAVZ01000002">
    <property type="protein sequence ID" value="GAF06817.1"/>
    <property type="molecule type" value="Genomic_DNA"/>
</dbReference>
<keyword evidence="3" id="KW-1185">Reference proteome</keyword>
<evidence type="ECO:0000259" key="1">
    <source>
        <dbReference type="Pfam" id="PF23961"/>
    </source>
</evidence>
<dbReference type="RefSeq" id="WP_036646329.1">
    <property type="nucleotide sequence ID" value="NZ_BAVZ01000002.1"/>
</dbReference>
<dbReference type="AlphaFoldDB" id="W7YE99"/>